<name>A0A9D2KC78_9BACE</name>
<protein>
    <submittedName>
        <fullName evidence="1">Uncharacterized protein</fullName>
    </submittedName>
</protein>
<dbReference type="EMBL" id="DXAV01000033">
    <property type="protein sequence ID" value="HIZ91219.1"/>
    <property type="molecule type" value="Genomic_DNA"/>
</dbReference>
<proteinExistence type="predicted"/>
<reference evidence="1" key="2">
    <citation type="submission" date="2021-04" db="EMBL/GenBank/DDBJ databases">
        <authorList>
            <person name="Gilroy R."/>
        </authorList>
    </citation>
    <scope>NUCLEOTIDE SEQUENCE</scope>
    <source>
        <strain evidence="1">CHK118-2852</strain>
    </source>
</reference>
<gene>
    <name evidence="1" type="ORF">H9807_03760</name>
</gene>
<reference evidence="1" key="1">
    <citation type="journal article" date="2021" name="PeerJ">
        <title>Extensive microbial diversity within the chicken gut microbiome revealed by metagenomics and culture.</title>
        <authorList>
            <person name="Gilroy R."/>
            <person name="Ravi A."/>
            <person name="Getino M."/>
            <person name="Pursley I."/>
            <person name="Horton D.L."/>
            <person name="Alikhan N.F."/>
            <person name="Baker D."/>
            <person name="Gharbi K."/>
            <person name="Hall N."/>
            <person name="Watson M."/>
            <person name="Adriaenssens E.M."/>
            <person name="Foster-Nyarko E."/>
            <person name="Jarju S."/>
            <person name="Secka A."/>
            <person name="Antonio M."/>
            <person name="Oren A."/>
            <person name="Chaudhuri R.R."/>
            <person name="La Ragione R."/>
            <person name="Hildebrand F."/>
            <person name="Pallen M.J."/>
        </authorList>
    </citation>
    <scope>NUCLEOTIDE SEQUENCE</scope>
    <source>
        <strain evidence="1">CHK118-2852</strain>
    </source>
</reference>
<dbReference type="AlphaFoldDB" id="A0A9D2KC78"/>
<accession>A0A9D2KC78</accession>
<sequence length="102" mass="12208">MTQPKFIITLNGYFRLGMVYQHKDLLQAGDQCIGGGYYRFDYVSNRLILDRSSYDFGKPKWHLLDTLKVPSVYRNLQIVYLYDDSYHDDFNVSDKLRIEYYD</sequence>
<evidence type="ECO:0000313" key="1">
    <source>
        <dbReference type="EMBL" id="HIZ91219.1"/>
    </source>
</evidence>
<dbReference type="Proteomes" id="UP000824108">
    <property type="component" value="Unassembled WGS sequence"/>
</dbReference>
<comment type="caution">
    <text evidence="1">The sequence shown here is derived from an EMBL/GenBank/DDBJ whole genome shotgun (WGS) entry which is preliminary data.</text>
</comment>
<evidence type="ECO:0000313" key="2">
    <source>
        <dbReference type="Proteomes" id="UP000824108"/>
    </source>
</evidence>
<organism evidence="1 2">
    <name type="scientific">Candidatus Bacteroides merdavium</name>
    <dbReference type="NCBI Taxonomy" id="2838472"/>
    <lineage>
        <taxon>Bacteria</taxon>
        <taxon>Pseudomonadati</taxon>
        <taxon>Bacteroidota</taxon>
        <taxon>Bacteroidia</taxon>
        <taxon>Bacteroidales</taxon>
        <taxon>Bacteroidaceae</taxon>
        <taxon>Bacteroides</taxon>
    </lineage>
</organism>